<feature type="compositionally biased region" description="Basic and acidic residues" evidence="1">
    <location>
        <begin position="307"/>
        <end position="319"/>
    </location>
</feature>
<name>A0A6A6Y610_9PEZI</name>
<dbReference type="EMBL" id="MU003718">
    <property type="protein sequence ID" value="KAF2803227.1"/>
    <property type="molecule type" value="Genomic_DNA"/>
</dbReference>
<evidence type="ECO:0000313" key="4">
    <source>
        <dbReference type="RefSeq" id="XP_033570191.1"/>
    </source>
</evidence>
<protein>
    <submittedName>
        <fullName evidence="2 4">Uncharacterized protein</fullName>
    </submittedName>
</protein>
<evidence type="ECO:0000313" key="3">
    <source>
        <dbReference type="Proteomes" id="UP000504636"/>
    </source>
</evidence>
<dbReference type="AlphaFoldDB" id="A0A6A6Y610"/>
<sequence length="357" mass="40065">MQQSSPSLSPLTIPSSTDEEEDTSDSDIEVMVDLQDSTDSSLSTTNATFKNKLRELADHFRDYALTSIQCVILSLIIWLGDCILIQAPRKQRHYGFVRASRHAVAYICALDVDATVCIIKESLTPGMVRVIQLMSRGHQVTEDDIRNIGGDPEDEHQGIYGSLLTTLAFAGLHIGSGSSAIAIPNAAQQETGLKRRIDEHTNPEFRERAKLRDTIHYTFWREHKAVPHFVVLAVFKQMVPKALVLLTESIMMLLLSTLENEPGVTLPTGPHWLSGSPPAWRRLNDTWPMNAMPEHFTLLDSSPEASNRQRDESKKRNDTMKGNLLRKCVLKYEIERNLWPHGTSAKHTPSCHNLNGH</sequence>
<keyword evidence="3" id="KW-1185">Reference proteome</keyword>
<evidence type="ECO:0000256" key="1">
    <source>
        <dbReference type="SAM" id="MobiDB-lite"/>
    </source>
</evidence>
<dbReference type="RefSeq" id="XP_033570191.1">
    <property type="nucleotide sequence ID" value="XM_033726893.1"/>
</dbReference>
<gene>
    <name evidence="2 4" type="ORF">BDZ99DRAFT_547069</name>
</gene>
<reference evidence="4" key="3">
    <citation type="submission" date="2025-04" db="UniProtKB">
        <authorList>
            <consortium name="RefSeq"/>
        </authorList>
    </citation>
    <scope>IDENTIFICATION</scope>
    <source>
        <strain evidence="4">CBS 304.34</strain>
    </source>
</reference>
<feature type="region of interest" description="Disordered" evidence="1">
    <location>
        <begin position="298"/>
        <end position="320"/>
    </location>
</feature>
<organism evidence="2">
    <name type="scientific">Mytilinidion resinicola</name>
    <dbReference type="NCBI Taxonomy" id="574789"/>
    <lineage>
        <taxon>Eukaryota</taxon>
        <taxon>Fungi</taxon>
        <taxon>Dikarya</taxon>
        <taxon>Ascomycota</taxon>
        <taxon>Pezizomycotina</taxon>
        <taxon>Dothideomycetes</taxon>
        <taxon>Pleosporomycetidae</taxon>
        <taxon>Mytilinidiales</taxon>
        <taxon>Mytilinidiaceae</taxon>
        <taxon>Mytilinidion</taxon>
    </lineage>
</organism>
<proteinExistence type="predicted"/>
<dbReference type="Proteomes" id="UP000504636">
    <property type="component" value="Unplaced"/>
</dbReference>
<evidence type="ECO:0000313" key="2">
    <source>
        <dbReference type="EMBL" id="KAF2803227.1"/>
    </source>
</evidence>
<accession>A0A6A6Y610</accession>
<dbReference type="GeneID" id="54467786"/>
<feature type="compositionally biased region" description="Low complexity" evidence="1">
    <location>
        <begin position="1"/>
        <end position="16"/>
    </location>
</feature>
<feature type="region of interest" description="Disordered" evidence="1">
    <location>
        <begin position="1"/>
        <end position="25"/>
    </location>
</feature>
<reference evidence="2 4" key="1">
    <citation type="journal article" date="2020" name="Stud. Mycol.">
        <title>101 Dothideomycetes genomes: a test case for predicting lifestyles and emergence of pathogens.</title>
        <authorList>
            <person name="Haridas S."/>
            <person name="Albert R."/>
            <person name="Binder M."/>
            <person name="Bloem J."/>
            <person name="Labutti K."/>
            <person name="Salamov A."/>
            <person name="Andreopoulos B."/>
            <person name="Baker S."/>
            <person name="Barry K."/>
            <person name="Bills G."/>
            <person name="Bluhm B."/>
            <person name="Cannon C."/>
            <person name="Castanera R."/>
            <person name="Culley D."/>
            <person name="Daum C."/>
            <person name="Ezra D."/>
            <person name="Gonzalez J."/>
            <person name="Henrissat B."/>
            <person name="Kuo A."/>
            <person name="Liang C."/>
            <person name="Lipzen A."/>
            <person name="Lutzoni F."/>
            <person name="Magnuson J."/>
            <person name="Mondo S."/>
            <person name="Nolan M."/>
            <person name="Ohm R."/>
            <person name="Pangilinan J."/>
            <person name="Park H.-J."/>
            <person name="Ramirez L."/>
            <person name="Alfaro M."/>
            <person name="Sun H."/>
            <person name="Tritt A."/>
            <person name="Yoshinaga Y."/>
            <person name="Zwiers L.-H."/>
            <person name="Turgeon B."/>
            <person name="Goodwin S."/>
            <person name="Spatafora J."/>
            <person name="Crous P."/>
            <person name="Grigoriev I."/>
        </authorList>
    </citation>
    <scope>NUCLEOTIDE SEQUENCE</scope>
    <source>
        <strain evidence="2 4">CBS 304.34</strain>
    </source>
</reference>
<reference evidence="4" key="2">
    <citation type="submission" date="2020-04" db="EMBL/GenBank/DDBJ databases">
        <authorList>
            <consortium name="NCBI Genome Project"/>
        </authorList>
    </citation>
    <scope>NUCLEOTIDE SEQUENCE</scope>
    <source>
        <strain evidence="4">CBS 304.34</strain>
    </source>
</reference>